<proteinExistence type="predicted"/>
<sequence>MDSNMGNMTREEVVEFFDAVTADLGVDIALEFTPTAPSIYLTGGQLENQPKILFCTNDLEGYKWQVKERVLHEIAHHYEEGKRCHGPNFYGPYAQLVARYLGKIELSLPGVTLAHQTTPARRDNP</sequence>
<evidence type="ECO:0008006" key="2">
    <source>
        <dbReference type="Google" id="ProtNLM"/>
    </source>
</evidence>
<dbReference type="AlphaFoldDB" id="A0A0F9DBX0"/>
<name>A0A0F9DBX0_9ZZZZ</name>
<protein>
    <recommendedName>
        <fullName evidence="2">IrrE N-terminal-like domain-containing protein</fullName>
    </recommendedName>
</protein>
<gene>
    <name evidence="1" type="ORF">LCGC14_2218040</name>
</gene>
<evidence type="ECO:0000313" key="1">
    <source>
        <dbReference type="EMBL" id="KKL59169.1"/>
    </source>
</evidence>
<reference evidence="1" key="1">
    <citation type="journal article" date="2015" name="Nature">
        <title>Complex archaea that bridge the gap between prokaryotes and eukaryotes.</title>
        <authorList>
            <person name="Spang A."/>
            <person name="Saw J.H."/>
            <person name="Jorgensen S.L."/>
            <person name="Zaremba-Niedzwiedzka K."/>
            <person name="Martijn J."/>
            <person name="Lind A.E."/>
            <person name="van Eijk R."/>
            <person name="Schleper C."/>
            <person name="Guy L."/>
            <person name="Ettema T.J."/>
        </authorList>
    </citation>
    <scope>NUCLEOTIDE SEQUENCE</scope>
</reference>
<dbReference type="EMBL" id="LAZR01029582">
    <property type="protein sequence ID" value="KKL59169.1"/>
    <property type="molecule type" value="Genomic_DNA"/>
</dbReference>
<accession>A0A0F9DBX0</accession>
<organism evidence="1">
    <name type="scientific">marine sediment metagenome</name>
    <dbReference type="NCBI Taxonomy" id="412755"/>
    <lineage>
        <taxon>unclassified sequences</taxon>
        <taxon>metagenomes</taxon>
        <taxon>ecological metagenomes</taxon>
    </lineage>
</organism>
<comment type="caution">
    <text evidence="1">The sequence shown here is derived from an EMBL/GenBank/DDBJ whole genome shotgun (WGS) entry which is preliminary data.</text>
</comment>